<evidence type="ECO:0000313" key="2">
    <source>
        <dbReference type="Proteomes" id="UP001341840"/>
    </source>
</evidence>
<name>A0ABU6WMA5_9FABA</name>
<evidence type="ECO:0000313" key="1">
    <source>
        <dbReference type="EMBL" id="MED6187007.1"/>
    </source>
</evidence>
<dbReference type="EMBL" id="JASCZI010182096">
    <property type="protein sequence ID" value="MED6187007.1"/>
    <property type="molecule type" value="Genomic_DNA"/>
</dbReference>
<dbReference type="Proteomes" id="UP001341840">
    <property type="component" value="Unassembled WGS sequence"/>
</dbReference>
<keyword evidence="2" id="KW-1185">Reference proteome</keyword>
<accession>A0ABU6WMA5</accession>
<organism evidence="1 2">
    <name type="scientific">Stylosanthes scabra</name>
    <dbReference type="NCBI Taxonomy" id="79078"/>
    <lineage>
        <taxon>Eukaryota</taxon>
        <taxon>Viridiplantae</taxon>
        <taxon>Streptophyta</taxon>
        <taxon>Embryophyta</taxon>
        <taxon>Tracheophyta</taxon>
        <taxon>Spermatophyta</taxon>
        <taxon>Magnoliopsida</taxon>
        <taxon>eudicotyledons</taxon>
        <taxon>Gunneridae</taxon>
        <taxon>Pentapetalae</taxon>
        <taxon>rosids</taxon>
        <taxon>fabids</taxon>
        <taxon>Fabales</taxon>
        <taxon>Fabaceae</taxon>
        <taxon>Papilionoideae</taxon>
        <taxon>50 kb inversion clade</taxon>
        <taxon>dalbergioids sensu lato</taxon>
        <taxon>Dalbergieae</taxon>
        <taxon>Pterocarpus clade</taxon>
        <taxon>Stylosanthes</taxon>
    </lineage>
</organism>
<proteinExistence type="predicted"/>
<comment type="caution">
    <text evidence="1">The sequence shown here is derived from an EMBL/GenBank/DDBJ whole genome shotgun (WGS) entry which is preliminary data.</text>
</comment>
<sequence length="85" mass="9341">MDRLHGTGNATVAFKDTETVNDNNTDGAEDNANNANFTLLSVVVTPTTSCTNLYVVVAPSSKLANLWSSKPLDPLRLHRWSCRRH</sequence>
<protein>
    <submittedName>
        <fullName evidence="1">Uncharacterized protein</fullName>
    </submittedName>
</protein>
<reference evidence="1 2" key="1">
    <citation type="journal article" date="2023" name="Plants (Basel)">
        <title>Bridging the Gap: Combining Genomics and Transcriptomics Approaches to Understand Stylosanthes scabra, an Orphan Legume from the Brazilian Caatinga.</title>
        <authorList>
            <person name="Ferreira-Neto J.R.C."/>
            <person name="da Silva M.D."/>
            <person name="Binneck E."/>
            <person name="de Melo N.F."/>
            <person name="da Silva R.H."/>
            <person name="de Melo A.L.T.M."/>
            <person name="Pandolfi V."/>
            <person name="Bustamante F.O."/>
            <person name="Brasileiro-Vidal A.C."/>
            <person name="Benko-Iseppon A.M."/>
        </authorList>
    </citation>
    <scope>NUCLEOTIDE SEQUENCE [LARGE SCALE GENOMIC DNA]</scope>
    <source>
        <tissue evidence="1">Leaves</tissue>
    </source>
</reference>
<gene>
    <name evidence="1" type="ORF">PIB30_072304</name>
</gene>